<dbReference type="EMBL" id="ANIX01002359">
    <property type="protein sequence ID" value="ETP12589.1"/>
    <property type="molecule type" value="Genomic_DNA"/>
</dbReference>
<feature type="region of interest" description="Disordered" evidence="1">
    <location>
        <begin position="70"/>
        <end position="92"/>
    </location>
</feature>
<dbReference type="AlphaFoldDB" id="W2WSQ6"/>
<feature type="region of interest" description="Disordered" evidence="1">
    <location>
        <begin position="189"/>
        <end position="230"/>
    </location>
</feature>
<sequence>MTVMDLCLICYRPVYHLCSNDLFDPNNIAVRFCNTPCVVEWKAKNLPEATVAEDTQRVAFDISGWSQDSSAQQASQEAAEPPSSQSSEETLPPESLVAVDSYGIPRDVHHYRQPGKRDNVWDVAHILATPYAVGDDNDAERNTHLHFVCRECCSVCRRHPGLRPMATQGCVWRRSVGVACLQLASVTYSRPPTRSSHGASRDDHSHMDTVQPTKMKLRMRRHEEASTQRCRSRFTSAHRIDYTQGLAVVCLASSSIQYMSFHNFPSSA</sequence>
<protein>
    <submittedName>
        <fullName evidence="2">Uncharacterized protein</fullName>
    </submittedName>
</protein>
<proteinExistence type="predicted"/>
<comment type="caution">
    <text evidence="2">The sequence shown here is derived from an EMBL/GenBank/DDBJ whole genome shotgun (WGS) entry which is preliminary data.</text>
</comment>
<dbReference type="OrthoDB" id="103766at2759"/>
<evidence type="ECO:0000256" key="1">
    <source>
        <dbReference type="SAM" id="MobiDB-lite"/>
    </source>
</evidence>
<organism evidence="2 3">
    <name type="scientific">Phytophthora nicotianae CJ01A1</name>
    <dbReference type="NCBI Taxonomy" id="1317063"/>
    <lineage>
        <taxon>Eukaryota</taxon>
        <taxon>Sar</taxon>
        <taxon>Stramenopiles</taxon>
        <taxon>Oomycota</taxon>
        <taxon>Peronosporomycetes</taxon>
        <taxon>Peronosporales</taxon>
        <taxon>Peronosporaceae</taxon>
        <taxon>Phytophthora</taxon>
    </lineage>
</organism>
<gene>
    <name evidence="2" type="ORF">F441_12054</name>
</gene>
<evidence type="ECO:0000313" key="3">
    <source>
        <dbReference type="Proteomes" id="UP000018958"/>
    </source>
</evidence>
<accession>W2WSQ6</accession>
<evidence type="ECO:0000313" key="2">
    <source>
        <dbReference type="EMBL" id="ETP12589.1"/>
    </source>
</evidence>
<feature type="compositionally biased region" description="Polar residues" evidence="1">
    <location>
        <begin position="189"/>
        <end position="198"/>
    </location>
</feature>
<dbReference type="Proteomes" id="UP000018958">
    <property type="component" value="Unassembled WGS sequence"/>
</dbReference>
<name>W2WSQ6_PHYNI</name>
<reference evidence="2 3" key="1">
    <citation type="submission" date="2013-11" db="EMBL/GenBank/DDBJ databases">
        <title>The Genome Sequence of Phytophthora parasitica CJ01A1.</title>
        <authorList>
            <consortium name="The Broad Institute Genomics Platform"/>
            <person name="Russ C."/>
            <person name="Tyler B."/>
            <person name="Panabieres F."/>
            <person name="Shan W."/>
            <person name="Tripathy S."/>
            <person name="Grunwald N."/>
            <person name="Machado M."/>
            <person name="Johnson C.S."/>
            <person name="Walker B."/>
            <person name="Young S.K."/>
            <person name="Zeng Q."/>
            <person name="Gargeya S."/>
            <person name="Fitzgerald M."/>
            <person name="Haas B."/>
            <person name="Abouelleil A."/>
            <person name="Allen A.W."/>
            <person name="Alvarado L."/>
            <person name="Arachchi H.M."/>
            <person name="Berlin A.M."/>
            <person name="Chapman S.B."/>
            <person name="Gainer-Dewar J."/>
            <person name="Goldberg J."/>
            <person name="Griggs A."/>
            <person name="Gujja S."/>
            <person name="Hansen M."/>
            <person name="Howarth C."/>
            <person name="Imamovic A."/>
            <person name="Ireland A."/>
            <person name="Larimer J."/>
            <person name="McCowan C."/>
            <person name="Murphy C."/>
            <person name="Pearson M."/>
            <person name="Poon T.W."/>
            <person name="Priest M."/>
            <person name="Roberts A."/>
            <person name="Saif S."/>
            <person name="Shea T."/>
            <person name="Sisk P."/>
            <person name="Sykes S."/>
            <person name="Wortman J."/>
            <person name="Nusbaum C."/>
            <person name="Birren B."/>
        </authorList>
    </citation>
    <scope>NUCLEOTIDE SEQUENCE [LARGE SCALE GENOMIC DNA]</scope>
    <source>
        <strain evidence="2 3">CJ01A1</strain>
    </source>
</reference>